<accession>A0A850PKM6</accession>
<dbReference type="EMBL" id="JABFYL010000014">
    <property type="protein sequence ID" value="NVN49287.1"/>
    <property type="molecule type" value="Genomic_DNA"/>
</dbReference>
<evidence type="ECO:0000256" key="7">
    <source>
        <dbReference type="ARBA" id="ARBA00023136"/>
    </source>
</evidence>
<evidence type="ECO:0000256" key="3">
    <source>
        <dbReference type="ARBA" id="ARBA00022475"/>
    </source>
</evidence>
<keyword evidence="6" id="KW-1278">Translocase</keyword>
<evidence type="ECO:0000256" key="2">
    <source>
        <dbReference type="ARBA" id="ARBA00022448"/>
    </source>
</evidence>
<dbReference type="Pfam" id="PF08402">
    <property type="entry name" value="TOBE_2"/>
    <property type="match status" value="1"/>
</dbReference>
<evidence type="ECO:0000256" key="10">
    <source>
        <dbReference type="ARBA" id="ARBA00063658"/>
    </source>
</evidence>
<evidence type="ECO:0000256" key="8">
    <source>
        <dbReference type="ARBA" id="ARBA00050305"/>
    </source>
</evidence>
<comment type="function">
    <text evidence="9">Part of the ABC transporter complex LpqY-SugA-SugB-SugC, which is highly specific for uptake of trehalose. Involved in the recycling of extracellular trehalose released from trehalose-containing molecules synthesized by M.tuberculosis. Trehalose uptake is essential for virulence. Responsible for energy coupling to the transport system.</text>
</comment>
<keyword evidence="4" id="KW-0547">Nucleotide-binding</keyword>
<evidence type="ECO:0000256" key="13">
    <source>
        <dbReference type="ARBA" id="ARBA00082626"/>
    </source>
</evidence>
<dbReference type="InterPro" id="IPR047641">
    <property type="entry name" value="ABC_transpr_MalK/UgpC-like"/>
</dbReference>
<dbReference type="InterPro" id="IPR027417">
    <property type="entry name" value="P-loop_NTPase"/>
</dbReference>
<dbReference type="SUPFAM" id="SSF52540">
    <property type="entry name" value="P-loop containing nucleoside triphosphate hydrolases"/>
    <property type="match status" value="1"/>
</dbReference>
<evidence type="ECO:0000259" key="14">
    <source>
        <dbReference type="PROSITE" id="PS50893"/>
    </source>
</evidence>
<keyword evidence="3" id="KW-1003">Cell membrane</keyword>
<evidence type="ECO:0000256" key="5">
    <source>
        <dbReference type="ARBA" id="ARBA00022840"/>
    </source>
</evidence>
<comment type="caution">
    <text evidence="15">The sequence shown here is derived from an EMBL/GenBank/DDBJ whole genome shotgun (WGS) entry which is preliminary data.</text>
</comment>
<dbReference type="SUPFAM" id="SSF50331">
    <property type="entry name" value="MOP-like"/>
    <property type="match status" value="1"/>
</dbReference>
<dbReference type="PANTHER" id="PTHR43875:SF15">
    <property type="entry name" value="TREHALOSE IMPORT ATP-BINDING PROTEIN SUGC"/>
    <property type="match status" value="1"/>
</dbReference>
<dbReference type="PANTHER" id="PTHR43875">
    <property type="entry name" value="MALTODEXTRIN IMPORT ATP-BINDING PROTEIN MSMX"/>
    <property type="match status" value="1"/>
</dbReference>
<reference evidence="15 16" key="1">
    <citation type="submission" date="2020-05" db="EMBL/GenBank/DDBJ databases">
        <title>Draft genome sequence of Mycobacterium hippocampi DL, isolated from European seabass, Dicentrarchus labrax, reared in fish farms.</title>
        <authorList>
            <person name="Stathopoulou P."/>
            <person name="Asimakis E."/>
            <person name="Tzokas K."/>
            <person name="Batargias C."/>
            <person name="Tsiamis G."/>
        </authorList>
    </citation>
    <scope>NUCLEOTIDE SEQUENCE [LARGE SCALE GENOMIC DNA]</scope>
    <source>
        <strain evidence="15 16">DL</strain>
    </source>
</reference>
<proteinExistence type="predicted"/>
<keyword evidence="16" id="KW-1185">Reference proteome</keyword>
<dbReference type="InterPro" id="IPR017871">
    <property type="entry name" value="ABC_transporter-like_CS"/>
</dbReference>
<evidence type="ECO:0000256" key="9">
    <source>
        <dbReference type="ARBA" id="ARBA00056091"/>
    </source>
</evidence>
<dbReference type="InterPro" id="IPR003593">
    <property type="entry name" value="AAA+_ATPase"/>
</dbReference>
<dbReference type="InterPro" id="IPR003439">
    <property type="entry name" value="ABC_transporter-like_ATP-bd"/>
</dbReference>
<dbReference type="FunFam" id="3.40.50.300:FF:000042">
    <property type="entry name" value="Maltose/maltodextrin ABC transporter, ATP-binding protein"/>
    <property type="match status" value="1"/>
</dbReference>
<dbReference type="AlphaFoldDB" id="A0A850PKM6"/>
<dbReference type="RefSeq" id="WP_178357678.1">
    <property type="nucleotide sequence ID" value="NZ_JABFYL010000014.1"/>
</dbReference>
<dbReference type="InterPro" id="IPR008995">
    <property type="entry name" value="Mo/tungstate-bd_C_term_dom"/>
</dbReference>
<comment type="catalytic activity">
    <reaction evidence="8">
        <text>alpha,alpha-trehalose(out) + ATP + H2O = alpha,alpha-trehalose(in) + ADP + phosphate + H(+)</text>
        <dbReference type="Rhea" id="RHEA:75203"/>
        <dbReference type="ChEBI" id="CHEBI:15377"/>
        <dbReference type="ChEBI" id="CHEBI:15378"/>
        <dbReference type="ChEBI" id="CHEBI:16551"/>
        <dbReference type="ChEBI" id="CHEBI:30616"/>
        <dbReference type="ChEBI" id="CHEBI:43474"/>
        <dbReference type="ChEBI" id="CHEBI:456216"/>
    </reaction>
</comment>
<evidence type="ECO:0000313" key="15">
    <source>
        <dbReference type="EMBL" id="NVN49287.1"/>
    </source>
</evidence>
<organism evidence="15 16">
    <name type="scientific">Mycolicibacterium hippocampi</name>
    <dbReference type="NCBI Taxonomy" id="659824"/>
    <lineage>
        <taxon>Bacteria</taxon>
        <taxon>Bacillati</taxon>
        <taxon>Actinomycetota</taxon>
        <taxon>Actinomycetes</taxon>
        <taxon>Mycobacteriales</taxon>
        <taxon>Mycobacteriaceae</taxon>
        <taxon>Mycolicibacterium</taxon>
    </lineage>
</organism>
<dbReference type="Proteomes" id="UP000570517">
    <property type="component" value="Unassembled WGS sequence"/>
</dbReference>
<dbReference type="SMART" id="SM00382">
    <property type="entry name" value="AAA"/>
    <property type="match status" value="1"/>
</dbReference>
<dbReference type="GO" id="GO:0055052">
    <property type="term" value="C:ATP-binding cassette (ABC) transporter complex, substrate-binding subunit-containing"/>
    <property type="evidence" value="ECO:0007669"/>
    <property type="project" value="TreeGrafter"/>
</dbReference>
<dbReference type="Pfam" id="PF00005">
    <property type="entry name" value="ABC_tran"/>
    <property type="match status" value="1"/>
</dbReference>
<dbReference type="Gene3D" id="3.40.50.300">
    <property type="entry name" value="P-loop containing nucleotide triphosphate hydrolases"/>
    <property type="match status" value="1"/>
</dbReference>
<keyword evidence="5 15" id="KW-0067">ATP-binding</keyword>
<sequence>MADIRIEGLTKRYGDVAAVDDVSLDIRGGEFFTLLGPSGCGKSTLLSMIAGLVEPDGGRLSISDRVVSDKAKRVFVMPEKRDCGLVFQSYALWPHMNVYDNLRYGLKLKKVPRDQQRERIQNALELVGLERLAERYPHELSGGQQQRAALARTIVAEPKVLLLDEPLSNLDAKLRTQARIWLREIHEETRLTTVYVTHDQEEALSLSNRIAVMDRGTVQQVDAPETLYQKPASKLVAEFIGTTHFVDGTVTHSNGRQLTIGLDGEAQGDAPGPELSTEVTDSQRQPGDRVTIALRPEQLEILDTDVATGHADLPCRVLSVAYLGGRYLYRLAAGANELEVHSARRIDKQKCVIRIATEDLPVFDLTVG</sequence>
<comment type="subunit">
    <text evidence="10">Monomer. Homodimerizes in the presence of ATP. The complex is composed of two ATP-binding proteins (SugC), two transmembrane proteins (SugA and SugB) and a solute-binding protein (LpqY).</text>
</comment>
<evidence type="ECO:0000256" key="1">
    <source>
        <dbReference type="ARBA" id="ARBA00004515"/>
    </source>
</evidence>
<evidence type="ECO:0000256" key="11">
    <source>
        <dbReference type="ARBA" id="ARBA00072105"/>
    </source>
</evidence>
<keyword evidence="7" id="KW-0472">Membrane</keyword>
<name>A0A850PKM6_9MYCO</name>
<dbReference type="InterPro" id="IPR013611">
    <property type="entry name" value="Transp-assoc_OB_typ2"/>
</dbReference>
<keyword evidence="2" id="KW-0813">Transport</keyword>
<evidence type="ECO:0000256" key="4">
    <source>
        <dbReference type="ARBA" id="ARBA00022741"/>
    </source>
</evidence>
<gene>
    <name evidence="15" type="ORF">HLY00_391</name>
</gene>
<feature type="domain" description="ABC transporter" evidence="14">
    <location>
        <begin position="4"/>
        <end position="240"/>
    </location>
</feature>
<dbReference type="GO" id="GO:0140359">
    <property type="term" value="F:ABC-type transporter activity"/>
    <property type="evidence" value="ECO:0007669"/>
    <property type="project" value="UniProtKB-ARBA"/>
</dbReference>
<protein>
    <recommendedName>
        <fullName evidence="11">Trehalose import ATP-binding protein SugC</fullName>
    </recommendedName>
    <alternativeName>
        <fullName evidence="13">Nucleotide-binding domain of SugABC transporter</fullName>
    </alternativeName>
    <alternativeName>
        <fullName evidence="12">SugABC transporter ATPase SugC</fullName>
    </alternativeName>
</protein>
<dbReference type="Gene3D" id="2.40.50.100">
    <property type="match status" value="1"/>
</dbReference>
<comment type="subcellular location">
    <subcellularLocation>
        <location evidence="1">Cell inner membrane</location>
        <topology evidence="1">Peripheral membrane protein</topology>
        <orientation evidence="1">Cytoplasmic side</orientation>
    </subcellularLocation>
</comment>
<dbReference type="GO" id="GO:0016887">
    <property type="term" value="F:ATP hydrolysis activity"/>
    <property type="evidence" value="ECO:0007669"/>
    <property type="project" value="InterPro"/>
</dbReference>
<evidence type="ECO:0000256" key="12">
    <source>
        <dbReference type="ARBA" id="ARBA00080647"/>
    </source>
</evidence>
<evidence type="ECO:0000313" key="16">
    <source>
        <dbReference type="Proteomes" id="UP000570517"/>
    </source>
</evidence>
<dbReference type="PROSITE" id="PS50893">
    <property type="entry name" value="ABC_TRANSPORTER_2"/>
    <property type="match status" value="1"/>
</dbReference>
<evidence type="ECO:0000256" key="6">
    <source>
        <dbReference type="ARBA" id="ARBA00022967"/>
    </source>
</evidence>
<dbReference type="GO" id="GO:0005524">
    <property type="term" value="F:ATP binding"/>
    <property type="evidence" value="ECO:0007669"/>
    <property type="project" value="UniProtKB-KW"/>
</dbReference>
<dbReference type="PROSITE" id="PS00211">
    <property type="entry name" value="ABC_TRANSPORTER_1"/>
    <property type="match status" value="1"/>
</dbReference>